<protein>
    <recommendedName>
        <fullName evidence="4">Tyr recombinase domain-containing protein</fullName>
    </recommendedName>
</protein>
<sequence length="402" mass="46341">MKVNFNLKSPGLKESVIYIKFTYEKQQIRLSTGLKVHTEAWNKEIQRVRGRGEEARDLNDQLRLIDERVTGYLRQLFGSNIVPEEDIRLRVQNIISQAKGGFYLGKSLSAEELMRQISPQKLPPTINEAIQAYIDKKKSVFSDGRIRHYTSCKNILNDYHLGHLRIDQWDVSTFERLRDGMISKGRRNDTILIKVKMVKAVLRDLDPSHPALAFKFTTAPKHDQPILTEKELALLREAKIPADLEGTRDIFLFQCVTGQRISDINKLSLSSVSDGFWTIRQKKGYKLTKIPLNDDALSILSKYEYKLPTVSSQYHNRRLKELAKFAKLNRVALLQRKSGTKDIEIEKPMHEFISSHMARRIFITHSLNAGKPLHLIARITAQTIATLQKYEQAGEEALRSFW</sequence>
<name>A0A399SW34_9BACT</name>
<dbReference type="GO" id="GO:0006310">
    <property type="term" value="P:DNA recombination"/>
    <property type="evidence" value="ECO:0007669"/>
    <property type="project" value="UniProtKB-KW"/>
</dbReference>
<proteinExistence type="inferred from homology"/>
<dbReference type="InterPro" id="IPR035386">
    <property type="entry name" value="Arm-DNA-bind_5"/>
</dbReference>
<evidence type="ECO:0000256" key="3">
    <source>
        <dbReference type="ARBA" id="ARBA00023172"/>
    </source>
</evidence>
<dbReference type="RefSeq" id="WP_119439589.1">
    <property type="nucleotide sequence ID" value="NZ_QWGR01000015.1"/>
</dbReference>
<dbReference type="PANTHER" id="PTHR30349:SF64">
    <property type="entry name" value="PROPHAGE INTEGRASE INTD-RELATED"/>
    <property type="match status" value="1"/>
</dbReference>
<organism evidence="5 6">
    <name type="scientific">Maribellus luteus</name>
    <dbReference type="NCBI Taxonomy" id="2305463"/>
    <lineage>
        <taxon>Bacteria</taxon>
        <taxon>Pseudomonadati</taxon>
        <taxon>Bacteroidota</taxon>
        <taxon>Bacteroidia</taxon>
        <taxon>Marinilabiliales</taxon>
        <taxon>Prolixibacteraceae</taxon>
        <taxon>Maribellus</taxon>
    </lineage>
</organism>
<evidence type="ECO:0000313" key="6">
    <source>
        <dbReference type="Proteomes" id="UP000265926"/>
    </source>
</evidence>
<gene>
    <name evidence="5" type="ORF">D1614_19105</name>
</gene>
<feature type="domain" description="Tyr recombinase" evidence="4">
    <location>
        <begin position="222"/>
        <end position="402"/>
    </location>
</feature>
<dbReference type="Proteomes" id="UP000265926">
    <property type="component" value="Unassembled WGS sequence"/>
</dbReference>
<keyword evidence="3" id="KW-0233">DNA recombination</keyword>
<dbReference type="InterPro" id="IPR011010">
    <property type="entry name" value="DNA_brk_join_enz"/>
</dbReference>
<dbReference type="EMBL" id="QWGR01000015">
    <property type="protein sequence ID" value="RIJ46315.1"/>
    <property type="molecule type" value="Genomic_DNA"/>
</dbReference>
<dbReference type="InterPro" id="IPR013762">
    <property type="entry name" value="Integrase-like_cat_sf"/>
</dbReference>
<comment type="similarity">
    <text evidence="1">Belongs to the 'phage' integrase family.</text>
</comment>
<dbReference type="GO" id="GO:0003677">
    <property type="term" value="F:DNA binding"/>
    <property type="evidence" value="ECO:0007669"/>
    <property type="project" value="UniProtKB-KW"/>
</dbReference>
<dbReference type="PROSITE" id="PS51898">
    <property type="entry name" value="TYR_RECOMBINASE"/>
    <property type="match status" value="1"/>
</dbReference>
<evidence type="ECO:0000256" key="1">
    <source>
        <dbReference type="ARBA" id="ARBA00008857"/>
    </source>
</evidence>
<dbReference type="PANTHER" id="PTHR30349">
    <property type="entry name" value="PHAGE INTEGRASE-RELATED"/>
    <property type="match status" value="1"/>
</dbReference>
<keyword evidence="6" id="KW-1185">Reference proteome</keyword>
<dbReference type="Pfam" id="PF00589">
    <property type="entry name" value="Phage_integrase"/>
    <property type="match status" value="1"/>
</dbReference>
<dbReference type="InterPro" id="IPR002104">
    <property type="entry name" value="Integrase_catalytic"/>
</dbReference>
<reference evidence="5 6" key="1">
    <citation type="submission" date="2018-08" db="EMBL/GenBank/DDBJ databases">
        <title>Pallidiluteibacterium maritimus gen. nov., sp. nov., isolated from coastal sediment.</title>
        <authorList>
            <person name="Zhou L.Y."/>
        </authorList>
    </citation>
    <scope>NUCLEOTIDE SEQUENCE [LARGE SCALE GENOMIC DNA]</scope>
    <source>
        <strain evidence="5 6">XSD2</strain>
    </source>
</reference>
<dbReference type="GO" id="GO:0015074">
    <property type="term" value="P:DNA integration"/>
    <property type="evidence" value="ECO:0007669"/>
    <property type="project" value="InterPro"/>
</dbReference>
<dbReference type="AlphaFoldDB" id="A0A399SW34"/>
<dbReference type="InterPro" id="IPR050090">
    <property type="entry name" value="Tyrosine_recombinase_XerCD"/>
</dbReference>
<accession>A0A399SW34</accession>
<comment type="caution">
    <text evidence="5">The sequence shown here is derived from an EMBL/GenBank/DDBJ whole genome shotgun (WGS) entry which is preliminary data.</text>
</comment>
<dbReference type="SUPFAM" id="SSF56349">
    <property type="entry name" value="DNA breaking-rejoining enzymes"/>
    <property type="match status" value="1"/>
</dbReference>
<dbReference type="Gene3D" id="1.10.443.10">
    <property type="entry name" value="Intergrase catalytic core"/>
    <property type="match status" value="1"/>
</dbReference>
<evidence type="ECO:0000259" key="4">
    <source>
        <dbReference type="PROSITE" id="PS51898"/>
    </source>
</evidence>
<dbReference type="Pfam" id="PF17293">
    <property type="entry name" value="Arm-DNA-bind_5"/>
    <property type="match status" value="1"/>
</dbReference>
<dbReference type="Gene3D" id="1.10.150.130">
    <property type="match status" value="1"/>
</dbReference>
<dbReference type="InterPro" id="IPR010998">
    <property type="entry name" value="Integrase_recombinase_N"/>
</dbReference>
<dbReference type="OrthoDB" id="1493636at2"/>
<evidence type="ECO:0000256" key="2">
    <source>
        <dbReference type="ARBA" id="ARBA00023125"/>
    </source>
</evidence>
<keyword evidence="2" id="KW-0238">DNA-binding</keyword>
<evidence type="ECO:0000313" key="5">
    <source>
        <dbReference type="EMBL" id="RIJ46315.1"/>
    </source>
</evidence>